<dbReference type="Proteomes" id="UP001595892">
    <property type="component" value="Unassembled WGS sequence"/>
</dbReference>
<comment type="caution">
    <text evidence="3">The sequence shown here is derived from an EMBL/GenBank/DDBJ whole genome shotgun (WGS) entry which is preliminary data.</text>
</comment>
<sequence length="241" mass="24875">MAFPDTLGLFAAFLLGLFASGHCLAMCGGISAALGIATGRDAHGRTRLDLLVGYQLGRIASYALAGLLIGGLLGGLIAQLDAAPVRQTLRIGSAAALALAALVLLGRLRDPGARLGHRAWRRLAPLGRRLFPVNSLPKALAFGAIWGWMPCGFVYTVLLMASLSARPLQAAAVMLAFGLGTLPALLATGIGAQRALAWSQRPALRRSAGVALMACAALVLAGPWLGAQFPGLHAWLPADCL</sequence>
<dbReference type="RefSeq" id="WP_377003981.1">
    <property type="nucleotide sequence ID" value="NZ_JBHSGG010000019.1"/>
</dbReference>
<keyword evidence="1" id="KW-1133">Transmembrane helix</keyword>
<reference evidence="4" key="1">
    <citation type="journal article" date="2019" name="Int. J. Syst. Evol. Microbiol.">
        <title>The Global Catalogue of Microorganisms (GCM) 10K type strain sequencing project: providing services to taxonomists for standard genome sequencing and annotation.</title>
        <authorList>
            <consortium name="The Broad Institute Genomics Platform"/>
            <consortium name="The Broad Institute Genome Sequencing Center for Infectious Disease"/>
            <person name="Wu L."/>
            <person name="Ma J."/>
        </authorList>
    </citation>
    <scope>NUCLEOTIDE SEQUENCE [LARGE SCALE GENOMIC DNA]</scope>
    <source>
        <strain evidence="4">CGMCC 1.13574</strain>
    </source>
</reference>
<dbReference type="InterPro" id="IPR039447">
    <property type="entry name" value="UreH-like_TM_dom"/>
</dbReference>
<feature type="transmembrane region" description="Helical" evidence="1">
    <location>
        <begin position="139"/>
        <end position="161"/>
    </location>
</feature>
<feature type="transmembrane region" description="Helical" evidence="1">
    <location>
        <begin position="173"/>
        <end position="196"/>
    </location>
</feature>
<feature type="transmembrane region" description="Helical" evidence="1">
    <location>
        <begin position="59"/>
        <end position="77"/>
    </location>
</feature>
<keyword evidence="1" id="KW-0472">Membrane</keyword>
<dbReference type="EMBL" id="JBHSGG010000019">
    <property type="protein sequence ID" value="MFC4727961.1"/>
    <property type="molecule type" value="Genomic_DNA"/>
</dbReference>
<feature type="transmembrane region" description="Helical" evidence="1">
    <location>
        <begin position="89"/>
        <end position="108"/>
    </location>
</feature>
<gene>
    <name evidence="3" type="ORF">ACFO3Q_07245</name>
</gene>
<name>A0ABV9NL77_9GAMM</name>
<keyword evidence="1" id="KW-0812">Transmembrane</keyword>
<evidence type="ECO:0000313" key="3">
    <source>
        <dbReference type="EMBL" id="MFC4727961.1"/>
    </source>
</evidence>
<feature type="transmembrane region" description="Helical" evidence="1">
    <location>
        <begin position="208"/>
        <end position="227"/>
    </location>
</feature>
<dbReference type="PANTHER" id="PTHR42208">
    <property type="entry name" value="HEAVY METAL TRANSPORTER-RELATED"/>
    <property type="match status" value="1"/>
</dbReference>
<feature type="domain" description="Urease accessory protein UreH-like transmembrane" evidence="2">
    <location>
        <begin position="11"/>
        <end position="214"/>
    </location>
</feature>
<proteinExistence type="predicted"/>
<evidence type="ECO:0000256" key="1">
    <source>
        <dbReference type="SAM" id="Phobius"/>
    </source>
</evidence>
<organism evidence="3 4">
    <name type="scientific">Coralloluteibacterium thermophilum</name>
    <dbReference type="NCBI Taxonomy" id="2707049"/>
    <lineage>
        <taxon>Bacteria</taxon>
        <taxon>Pseudomonadati</taxon>
        <taxon>Pseudomonadota</taxon>
        <taxon>Gammaproteobacteria</taxon>
        <taxon>Lysobacterales</taxon>
        <taxon>Lysobacteraceae</taxon>
        <taxon>Coralloluteibacterium</taxon>
    </lineage>
</organism>
<dbReference type="PANTHER" id="PTHR42208:SF1">
    <property type="entry name" value="HEAVY METAL TRANSPORTER"/>
    <property type="match status" value="1"/>
</dbReference>
<protein>
    <submittedName>
        <fullName evidence="3">Sulfite exporter TauE/SafE family protein</fullName>
    </submittedName>
</protein>
<evidence type="ECO:0000259" key="2">
    <source>
        <dbReference type="Pfam" id="PF13386"/>
    </source>
</evidence>
<keyword evidence="4" id="KW-1185">Reference proteome</keyword>
<dbReference type="Pfam" id="PF13386">
    <property type="entry name" value="DsbD_2"/>
    <property type="match status" value="1"/>
</dbReference>
<accession>A0ABV9NL77</accession>
<evidence type="ECO:0000313" key="4">
    <source>
        <dbReference type="Proteomes" id="UP001595892"/>
    </source>
</evidence>